<reference evidence="3 4" key="1">
    <citation type="submission" date="2024-08" db="EMBL/GenBank/DDBJ databases">
        <title>Genome mining of Saccharopolyspora cebuensis PGLac3 from Nigerian medicinal plant.</title>
        <authorList>
            <person name="Ezeobiora C.E."/>
            <person name="Igbokwe N.H."/>
            <person name="Amin D.H."/>
            <person name="Mendie U.E."/>
        </authorList>
    </citation>
    <scope>NUCLEOTIDE SEQUENCE [LARGE SCALE GENOMIC DNA]</scope>
    <source>
        <strain evidence="3 4">PGLac3</strain>
    </source>
</reference>
<dbReference type="EMBL" id="JBGEHV010000023">
    <property type="protein sequence ID" value="MEY8040556.1"/>
    <property type="molecule type" value="Genomic_DNA"/>
</dbReference>
<keyword evidence="2" id="KW-0812">Transmembrane</keyword>
<evidence type="ECO:0008006" key="5">
    <source>
        <dbReference type="Google" id="ProtNLM"/>
    </source>
</evidence>
<keyword evidence="2" id="KW-1133">Transmembrane helix</keyword>
<gene>
    <name evidence="3" type="ORF">AB8O55_14215</name>
</gene>
<evidence type="ECO:0000256" key="2">
    <source>
        <dbReference type="SAM" id="Phobius"/>
    </source>
</evidence>
<proteinExistence type="predicted"/>
<keyword evidence="4" id="KW-1185">Reference proteome</keyword>
<comment type="caution">
    <text evidence="3">The sequence shown here is derived from an EMBL/GenBank/DDBJ whole genome shotgun (WGS) entry which is preliminary data.</text>
</comment>
<dbReference type="RefSeq" id="WP_369774900.1">
    <property type="nucleotide sequence ID" value="NZ_JBGEHV010000023.1"/>
</dbReference>
<feature type="transmembrane region" description="Helical" evidence="2">
    <location>
        <begin position="155"/>
        <end position="175"/>
    </location>
</feature>
<protein>
    <recommendedName>
        <fullName evidence="5">DUF2637 domain-containing protein</fullName>
    </recommendedName>
</protein>
<feature type="transmembrane region" description="Helical" evidence="2">
    <location>
        <begin position="51"/>
        <end position="72"/>
    </location>
</feature>
<accession>A0ABV4CL79</accession>
<feature type="compositionally biased region" description="Pro residues" evidence="1">
    <location>
        <begin position="207"/>
        <end position="229"/>
    </location>
</feature>
<dbReference type="Proteomes" id="UP001564626">
    <property type="component" value="Unassembled WGS sequence"/>
</dbReference>
<organism evidence="3 4">
    <name type="scientific">Saccharopolyspora cebuensis</name>
    <dbReference type="NCBI Taxonomy" id="418759"/>
    <lineage>
        <taxon>Bacteria</taxon>
        <taxon>Bacillati</taxon>
        <taxon>Actinomycetota</taxon>
        <taxon>Actinomycetes</taxon>
        <taxon>Pseudonocardiales</taxon>
        <taxon>Pseudonocardiaceae</taxon>
        <taxon>Saccharopolyspora</taxon>
    </lineage>
</organism>
<keyword evidence="2" id="KW-0472">Membrane</keyword>
<name>A0ABV4CL79_9PSEU</name>
<evidence type="ECO:0000256" key="1">
    <source>
        <dbReference type="SAM" id="MobiDB-lite"/>
    </source>
</evidence>
<evidence type="ECO:0000313" key="3">
    <source>
        <dbReference type="EMBL" id="MEY8040556.1"/>
    </source>
</evidence>
<sequence>MSTTDDDVPGRTRRVRRLGARISEARRLRGLVVDPDLQAVEMERQGRRTLAGLWFFLALGLVFTTEGVQRFLAGDATPADPLWWAAWAVEPMFAGLLIVLVNFEAVILSHGVEPGHPWWQRLKHVLLASTLAMNVLPQLAPLVTGDWAGFNLGSLAVHAIIPVIVYGLAEVIPVIQARRRQVIRQAYAYAAEVEHQEQPDASTPGAAPAPEPVPVAEAPPTPAPPPAPVAAPAAASPAPDPGLGGAKLPAPTVQALRDAHHRATSQGREFTTADVRQVARLPEPLAARIAADLTGRVPA</sequence>
<evidence type="ECO:0000313" key="4">
    <source>
        <dbReference type="Proteomes" id="UP001564626"/>
    </source>
</evidence>
<feature type="region of interest" description="Disordered" evidence="1">
    <location>
        <begin position="194"/>
        <end position="272"/>
    </location>
</feature>
<feature type="transmembrane region" description="Helical" evidence="2">
    <location>
        <begin position="124"/>
        <end position="143"/>
    </location>
</feature>
<feature type="transmembrane region" description="Helical" evidence="2">
    <location>
        <begin position="92"/>
        <end position="112"/>
    </location>
</feature>